<gene>
    <name evidence="1" type="ORF">M9H77_06634</name>
</gene>
<sequence>MGISQHFSAVSEILEESIKLLPRNGKLVALIALISSLLYSSLFLLVNFSTNYFTSHMFLKFYSFSLPTTTALNPSGIPNPFDSITKDVGILLLVNVFFLLATFLVSLFFTITTVILSSASCNNKILSGREMVLKVVKSSWIRPFITSFYTTLTGVGYIFIVISLSAPLLMFSGTFFVPISVILAVAAYAFYLFLNVDLILALVVSVMEEKNYGILALGKAGMLIKEKRLQGFILNVFLALMNLVLSFMFKTVLGKKGMANQRVFLVFVSIFSCLVRIMLLVIYTVVYFRCKKDNGEEIELQDSVGYEKLSVEPKLSDAGVV</sequence>
<reference evidence="2" key="1">
    <citation type="journal article" date="2023" name="Nat. Plants">
        <title>Single-cell RNA sequencing provides a high-resolution roadmap for understanding the multicellular compartmentation of specialized metabolism.</title>
        <authorList>
            <person name="Sun S."/>
            <person name="Shen X."/>
            <person name="Li Y."/>
            <person name="Li Y."/>
            <person name="Wang S."/>
            <person name="Li R."/>
            <person name="Zhang H."/>
            <person name="Shen G."/>
            <person name="Guo B."/>
            <person name="Wei J."/>
            <person name="Xu J."/>
            <person name="St-Pierre B."/>
            <person name="Chen S."/>
            <person name="Sun C."/>
        </authorList>
    </citation>
    <scope>NUCLEOTIDE SEQUENCE [LARGE SCALE GENOMIC DNA]</scope>
</reference>
<dbReference type="EMBL" id="CM044702">
    <property type="protein sequence ID" value="KAI5675684.1"/>
    <property type="molecule type" value="Genomic_DNA"/>
</dbReference>
<dbReference type="Proteomes" id="UP001060085">
    <property type="component" value="Linkage Group LG02"/>
</dbReference>
<comment type="caution">
    <text evidence="1">The sequence shown here is derived from an EMBL/GenBank/DDBJ whole genome shotgun (WGS) entry which is preliminary data.</text>
</comment>
<evidence type="ECO:0000313" key="2">
    <source>
        <dbReference type="Proteomes" id="UP001060085"/>
    </source>
</evidence>
<evidence type="ECO:0000313" key="1">
    <source>
        <dbReference type="EMBL" id="KAI5675684.1"/>
    </source>
</evidence>
<organism evidence="1 2">
    <name type="scientific">Catharanthus roseus</name>
    <name type="common">Madagascar periwinkle</name>
    <name type="synonym">Vinca rosea</name>
    <dbReference type="NCBI Taxonomy" id="4058"/>
    <lineage>
        <taxon>Eukaryota</taxon>
        <taxon>Viridiplantae</taxon>
        <taxon>Streptophyta</taxon>
        <taxon>Embryophyta</taxon>
        <taxon>Tracheophyta</taxon>
        <taxon>Spermatophyta</taxon>
        <taxon>Magnoliopsida</taxon>
        <taxon>eudicotyledons</taxon>
        <taxon>Gunneridae</taxon>
        <taxon>Pentapetalae</taxon>
        <taxon>asterids</taxon>
        <taxon>lamiids</taxon>
        <taxon>Gentianales</taxon>
        <taxon>Apocynaceae</taxon>
        <taxon>Rauvolfioideae</taxon>
        <taxon>Vinceae</taxon>
        <taxon>Catharanthinae</taxon>
        <taxon>Catharanthus</taxon>
    </lineage>
</organism>
<proteinExistence type="predicted"/>
<keyword evidence="2" id="KW-1185">Reference proteome</keyword>
<name>A0ACC0BSU7_CATRO</name>
<protein>
    <submittedName>
        <fullName evidence="1">Uncharacterized protein</fullName>
    </submittedName>
</protein>
<accession>A0ACC0BSU7</accession>